<comment type="similarity">
    <text evidence="2 10">Belongs to the cytochrome c oxidase subunit 2 family.</text>
</comment>
<dbReference type="AlphaFoldDB" id="A0A2P8D9P0"/>
<dbReference type="GO" id="GO:0005507">
    <property type="term" value="F:copper ion binding"/>
    <property type="evidence" value="ECO:0007669"/>
    <property type="project" value="InterPro"/>
</dbReference>
<name>A0A2P8D9P0_9BACT</name>
<keyword evidence="8 13" id="KW-1133">Transmembrane helix</keyword>
<evidence type="ECO:0000256" key="10">
    <source>
        <dbReference type="RuleBase" id="RU000456"/>
    </source>
</evidence>
<dbReference type="InterPro" id="IPR008972">
    <property type="entry name" value="Cupredoxin"/>
</dbReference>
<dbReference type="InterPro" id="IPR002429">
    <property type="entry name" value="CcO_II-like_C"/>
</dbReference>
<gene>
    <name evidence="16" type="ORF">B0I18_10156</name>
</gene>
<dbReference type="Gene3D" id="2.60.40.420">
    <property type="entry name" value="Cupredoxins - blue copper proteins"/>
    <property type="match status" value="1"/>
</dbReference>
<dbReference type="GO" id="GO:0005886">
    <property type="term" value="C:plasma membrane"/>
    <property type="evidence" value="ECO:0007669"/>
    <property type="project" value="UniProtKB-SubCell"/>
</dbReference>
<evidence type="ECO:0000256" key="7">
    <source>
        <dbReference type="ARBA" id="ARBA00022982"/>
    </source>
</evidence>
<dbReference type="PROSITE" id="PS50999">
    <property type="entry name" value="COX2_TM"/>
    <property type="match status" value="1"/>
</dbReference>
<evidence type="ECO:0000313" key="16">
    <source>
        <dbReference type="EMBL" id="PSK93907.1"/>
    </source>
</evidence>
<comment type="cofactor">
    <cofactor evidence="11">
        <name>Cu cation</name>
        <dbReference type="ChEBI" id="CHEBI:23378"/>
    </cofactor>
    <text evidence="11">Binds a copper A center.</text>
</comment>
<comment type="function">
    <text evidence="11">Subunits I and II form the functional core of the enzyme complex. Electrons originating in cytochrome c are transferred via heme a and Cu(A) to the binuclear center formed by heme a3 and Cu(B).</text>
</comment>
<evidence type="ECO:0000256" key="8">
    <source>
        <dbReference type="ARBA" id="ARBA00022989"/>
    </source>
</evidence>
<feature type="transmembrane region" description="Helical" evidence="13">
    <location>
        <begin position="6"/>
        <end position="23"/>
    </location>
</feature>
<dbReference type="Proteomes" id="UP000240572">
    <property type="component" value="Unassembled WGS sequence"/>
</dbReference>
<evidence type="ECO:0000256" key="4">
    <source>
        <dbReference type="ARBA" id="ARBA00022660"/>
    </source>
</evidence>
<feature type="transmembrane region" description="Helical" evidence="13">
    <location>
        <begin position="131"/>
        <end position="153"/>
    </location>
</feature>
<dbReference type="Pfam" id="PF02790">
    <property type="entry name" value="COX2_TM"/>
    <property type="match status" value="1"/>
</dbReference>
<feature type="transmembrane region" description="Helical" evidence="13">
    <location>
        <begin position="86"/>
        <end position="110"/>
    </location>
</feature>
<feature type="domain" description="Cytochrome oxidase subunit II copper A binding" evidence="14">
    <location>
        <begin position="161"/>
        <end position="316"/>
    </location>
</feature>
<dbReference type="EC" id="7.1.1.9" evidence="11"/>
<evidence type="ECO:0000256" key="6">
    <source>
        <dbReference type="ARBA" id="ARBA00022967"/>
    </source>
</evidence>
<dbReference type="InterPro" id="IPR036257">
    <property type="entry name" value="Cyt_c_oxidase_su2_TM_sf"/>
</dbReference>
<dbReference type="SUPFAM" id="SSF81464">
    <property type="entry name" value="Cytochrome c oxidase subunit II-like, transmembrane region"/>
    <property type="match status" value="1"/>
</dbReference>
<dbReference type="InterPro" id="IPR045187">
    <property type="entry name" value="CcO_II"/>
</dbReference>
<dbReference type="GO" id="GO:0042773">
    <property type="term" value="P:ATP synthesis coupled electron transport"/>
    <property type="evidence" value="ECO:0007669"/>
    <property type="project" value="TreeGrafter"/>
</dbReference>
<keyword evidence="7 10" id="KW-0249">Electron transport</keyword>
<evidence type="ECO:0000256" key="1">
    <source>
        <dbReference type="ARBA" id="ARBA00004141"/>
    </source>
</evidence>
<dbReference type="PROSITE" id="PS50857">
    <property type="entry name" value="COX2_CUA"/>
    <property type="match status" value="1"/>
</dbReference>
<reference evidence="16 17" key="1">
    <citation type="submission" date="2018-03" db="EMBL/GenBank/DDBJ databases">
        <title>Genomic Encyclopedia of Type Strains, Phase III (KMG-III): the genomes of soil and plant-associated and newly described type strains.</title>
        <authorList>
            <person name="Whitman W."/>
        </authorList>
    </citation>
    <scope>NUCLEOTIDE SEQUENCE [LARGE SCALE GENOMIC DNA]</scope>
    <source>
        <strain evidence="16 17">CGMCC 1.12700</strain>
    </source>
</reference>
<comment type="catalytic activity">
    <reaction evidence="11">
        <text>4 Fe(II)-[cytochrome c] + O2 + 8 H(+)(in) = 4 Fe(III)-[cytochrome c] + 2 H2O + 4 H(+)(out)</text>
        <dbReference type="Rhea" id="RHEA:11436"/>
        <dbReference type="Rhea" id="RHEA-COMP:10350"/>
        <dbReference type="Rhea" id="RHEA-COMP:14399"/>
        <dbReference type="ChEBI" id="CHEBI:15377"/>
        <dbReference type="ChEBI" id="CHEBI:15378"/>
        <dbReference type="ChEBI" id="CHEBI:15379"/>
        <dbReference type="ChEBI" id="CHEBI:29033"/>
        <dbReference type="ChEBI" id="CHEBI:29034"/>
        <dbReference type="EC" id="7.1.1.9"/>
    </reaction>
</comment>
<evidence type="ECO:0000259" key="14">
    <source>
        <dbReference type="PROSITE" id="PS50857"/>
    </source>
</evidence>
<evidence type="ECO:0000256" key="13">
    <source>
        <dbReference type="SAM" id="Phobius"/>
    </source>
</evidence>
<keyword evidence="5 10" id="KW-0812">Transmembrane</keyword>
<keyword evidence="4 10" id="KW-0679">Respiratory chain</keyword>
<keyword evidence="11" id="KW-0479">Metal-binding</keyword>
<dbReference type="GO" id="GO:0004129">
    <property type="term" value="F:cytochrome-c oxidase activity"/>
    <property type="evidence" value="ECO:0007669"/>
    <property type="project" value="UniProtKB-EC"/>
</dbReference>
<dbReference type="PRINTS" id="PR01166">
    <property type="entry name" value="CYCOXIDASEII"/>
</dbReference>
<dbReference type="Gene3D" id="1.10.287.90">
    <property type="match status" value="1"/>
</dbReference>
<keyword evidence="17" id="KW-1185">Reference proteome</keyword>
<organism evidence="16 17">
    <name type="scientific">Taibaiella chishuiensis</name>
    <dbReference type="NCBI Taxonomy" id="1434707"/>
    <lineage>
        <taxon>Bacteria</taxon>
        <taxon>Pseudomonadati</taxon>
        <taxon>Bacteroidota</taxon>
        <taxon>Chitinophagia</taxon>
        <taxon>Chitinophagales</taxon>
        <taxon>Chitinophagaceae</taxon>
        <taxon>Taibaiella</taxon>
    </lineage>
</organism>
<keyword evidence="9 13" id="KW-0472">Membrane</keyword>
<feature type="compositionally biased region" description="Low complexity" evidence="12">
    <location>
        <begin position="333"/>
        <end position="349"/>
    </location>
</feature>
<evidence type="ECO:0000256" key="12">
    <source>
        <dbReference type="SAM" id="MobiDB-lite"/>
    </source>
</evidence>
<sequence>MSGLIITALVVLVFIVIYQIAKASELATILRGDEKKVKGQTNRLMAWLMVAFFVLGMIGIYKCHVELMDKMLPESASVQGDNYDSMLFVTLVMTGIVFFVTQILLFYFIFRYQSTENRKAFFYSHNNKLEILWTTVPALALVVLVVIGLKNWFTMTDIAPKDSLVVEIVGKQFNWIIRYPGPDGVFGKRDYRLTNDATNVLGLDWNDPASKDDIIIENGEMHIIDKRNVQLVINSRDVIHDVGLPHFRMKMDAVPGITTTMWFTPKFTTEEMKAKTKNPNFVYEISCDQMCGKGHYSMRGTVIVQTAAEFKEWIGKQPAYYAGQQKAAAPAPAAEGAAPAADTTKAAPATVASTH</sequence>
<feature type="transmembrane region" description="Helical" evidence="13">
    <location>
        <begin position="44"/>
        <end position="61"/>
    </location>
</feature>
<dbReference type="PANTHER" id="PTHR22888">
    <property type="entry name" value="CYTOCHROME C OXIDASE, SUBUNIT II"/>
    <property type="match status" value="1"/>
</dbReference>
<feature type="domain" description="Cytochrome oxidase subunit II transmembrane region profile" evidence="15">
    <location>
        <begin position="64"/>
        <end position="159"/>
    </location>
</feature>
<evidence type="ECO:0000313" key="17">
    <source>
        <dbReference type="Proteomes" id="UP000240572"/>
    </source>
</evidence>
<dbReference type="InterPro" id="IPR011759">
    <property type="entry name" value="Cyt_c_oxidase_su2_TM_dom"/>
</dbReference>
<feature type="region of interest" description="Disordered" evidence="12">
    <location>
        <begin position="333"/>
        <end position="355"/>
    </location>
</feature>
<dbReference type="Pfam" id="PF00116">
    <property type="entry name" value="COX2"/>
    <property type="match status" value="1"/>
</dbReference>
<comment type="subcellular location">
    <subcellularLocation>
        <location evidence="10">Cell membrane</location>
        <topology evidence="10">Multi-pass membrane protein</topology>
    </subcellularLocation>
    <subcellularLocation>
        <location evidence="1">Membrane</location>
        <topology evidence="1">Multi-pass membrane protein</topology>
    </subcellularLocation>
</comment>
<dbReference type="SUPFAM" id="SSF49503">
    <property type="entry name" value="Cupredoxins"/>
    <property type="match status" value="1"/>
</dbReference>
<evidence type="ECO:0000256" key="3">
    <source>
        <dbReference type="ARBA" id="ARBA00022448"/>
    </source>
</evidence>
<protein>
    <recommendedName>
        <fullName evidence="11">Cytochrome c oxidase subunit 2</fullName>
        <ecNumber evidence="11">7.1.1.9</ecNumber>
    </recommendedName>
</protein>
<keyword evidence="11" id="KW-0186">Copper</keyword>
<dbReference type="RefSeq" id="WP_106520651.1">
    <property type="nucleotide sequence ID" value="NZ_PYGD01000001.1"/>
</dbReference>
<dbReference type="OrthoDB" id="9781261at2"/>
<dbReference type="EMBL" id="PYGD01000001">
    <property type="protein sequence ID" value="PSK93907.1"/>
    <property type="molecule type" value="Genomic_DNA"/>
</dbReference>
<keyword evidence="3 10" id="KW-0813">Transport</keyword>
<accession>A0A2P8D9P0</accession>
<evidence type="ECO:0000256" key="5">
    <source>
        <dbReference type="ARBA" id="ARBA00022692"/>
    </source>
</evidence>
<evidence type="ECO:0000256" key="11">
    <source>
        <dbReference type="RuleBase" id="RU004024"/>
    </source>
</evidence>
<evidence type="ECO:0000259" key="15">
    <source>
        <dbReference type="PROSITE" id="PS50999"/>
    </source>
</evidence>
<comment type="caution">
    <text evidence="16">The sequence shown here is derived from an EMBL/GenBank/DDBJ whole genome shotgun (WGS) entry which is preliminary data.</text>
</comment>
<dbReference type="PANTHER" id="PTHR22888:SF9">
    <property type="entry name" value="CYTOCHROME C OXIDASE SUBUNIT 2"/>
    <property type="match status" value="1"/>
</dbReference>
<evidence type="ECO:0000256" key="2">
    <source>
        <dbReference type="ARBA" id="ARBA00007866"/>
    </source>
</evidence>
<keyword evidence="6" id="KW-1278">Translocase</keyword>
<proteinExistence type="inferred from homology"/>
<evidence type="ECO:0000256" key="9">
    <source>
        <dbReference type="ARBA" id="ARBA00023136"/>
    </source>
</evidence>